<dbReference type="PANTHER" id="PTHR46621">
    <property type="entry name" value="SNRNA-ACTIVATING PROTEIN COMPLEX SUBUNIT 4"/>
    <property type="match status" value="1"/>
</dbReference>
<dbReference type="SMART" id="SM00717">
    <property type="entry name" value="SANT"/>
    <property type="match status" value="2"/>
</dbReference>
<evidence type="ECO:0008006" key="9">
    <source>
        <dbReference type="Google" id="ProtNLM"/>
    </source>
</evidence>
<dbReference type="Pfam" id="PF13921">
    <property type="entry name" value="Myb_DNA-bind_6"/>
    <property type="match status" value="1"/>
</dbReference>
<dbReference type="SUPFAM" id="SSF46689">
    <property type="entry name" value="Homeodomain-like"/>
    <property type="match status" value="1"/>
</dbReference>
<accession>A0ABR2GUI4</accession>
<reference evidence="7 8" key="1">
    <citation type="submission" date="2024-04" db="EMBL/GenBank/DDBJ databases">
        <title>Tritrichomonas musculus Genome.</title>
        <authorList>
            <person name="Alves-Ferreira E."/>
            <person name="Grigg M."/>
            <person name="Lorenzi H."/>
            <person name="Galac M."/>
        </authorList>
    </citation>
    <scope>NUCLEOTIDE SEQUENCE [LARGE SCALE GENOMIC DNA]</scope>
    <source>
        <strain evidence="7 8">EAF2021</strain>
    </source>
</reference>
<dbReference type="EMBL" id="JAPFFF010000060">
    <property type="protein sequence ID" value="KAK8837321.1"/>
    <property type="molecule type" value="Genomic_DNA"/>
</dbReference>
<dbReference type="CDD" id="cd00167">
    <property type="entry name" value="SANT"/>
    <property type="match status" value="2"/>
</dbReference>
<organism evidence="7 8">
    <name type="scientific">Tritrichomonas musculus</name>
    <dbReference type="NCBI Taxonomy" id="1915356"/>
    <lineage>
        <taxon>Eukaryota</taxon>
        <taxon>Metamonada</taxon>
        <taxon>Parabasalia</taxon>
        <taxon>Tritrichomonadida</taxon>
        <taxon>Tritrichomonadidae</taxon>
        <taxon>Tritrichomonas</taxon>
    </lineage>
</organism>
<evidence type="ECO:0000256" key="3">
    <source>
        <dbReference type="ARBA" id="ARBA00023163"/>
    </source>
</evidence>
<dbReference type="InterPro" id="IPR051575">
    <property type="entry name" value="Myb-like_DNA-bd"/>
</dbReference>
<dbReference type="PANTHER" id="PTHR46621:SF1">
    <property type="entry name" value="SNRNA-ACTIVATING PROTEIN COMPLEX SUBUNIT 4"/>
    <property type="match status" value="1"/>
</dbReference>
<evidence type="ECO:0000259" key="6">
    <source>
        <dbReference type="PROSITE" id="PS51294"/>
    </source>
</evidence>
<feature type="domain" description="Myb-like" evidence="5">
    <location>
        <begin position="74"/>
        <end position="124"/>
    </location>
</feature>
<feature type="domain" description="HTH myb-type" evidence="6">
    <location>
        <begin position="26"/>
        <end position="73"/>
    </location>
</feature>
<comment type="caution">
    <text evidence="7">The sequence shown here is derived from an EMBL/GenBank/DDBJ whole genome shotgun (WGS) entry which is preliminary data.</text>
</comment>
<feature type="domain" description="HTH myb-type" evidence="6">
    <location>
        <begin position="74"/>
        <end position="128"/>
    </location>
</feature>
<keyword evidence="3" id="KW-0804">Transcription</keyword>
<name>A0ABR2GUI4_9EUKA</name>
<sequence>MFVPTQFYFPCDTFSPIASPKVETQQRSRFTKDEDELLKKLAESQNNPKWNEIALYLKGRTARQCRERYNNYLRPNLINGPWTPEEDEMLLELFEKHGPKWALIARSFNSRSPVNVKNRHSTLASHSSPKNSKVQQQEIVESKVQEETVSVNESMNYPIAENECEPNFTANDDFENMLSNFEICDDLWSSPIVPIAEDDLLSF</sequence>
<evidence type="ECO:0000313" key="7">
    <source>
        <dbReference type="EMBL" id="KAK8837321.1"/>
    </source>
</evidence>
<keyword evidence="4" id="KW-0539">Nucleus</keyword>
<evidence type="ECO:0000256" key="2">
    <source>
        <dbReference type="ARBA" id="ARBA00023125"/>
    </source>
</evidence>
<dbReference type="InterPro" id="IPR017930">
    <property type="entry name" value="Myb_dom"/>
</dbReference>
<dbReference type="PROSITE" id="PS50090">
    <property type="entry name" value="MYB_LIKE"/>
    <property type="match status" value="2"/>
</dbReference>
<evidence type="ECO:0000256" key="1">
    <source>
        <dbReference type="ARBA" id="ARBA00023015"/>
    </source>
</evidence>
<evidence type="ECO:0000259" key="5">
    <source>
        <dbReference type="PROSITE" id="PS50090"/>
    </source>
</evidence>
<dbReference type="InterPro" id="IPR001005">
    <property type="entry name" value="SANT/Myb"/>
</dbReference>
<keyword evidence="1" id="KW-0805">Transcription regulation</keyword>
<proteinExistence type="predicted"/>
<keyword evidence="2" id="KW-0238">DNA-binding</keyword>
<evidence type="ECO:0000313" key="8">
    <source>
        <dbReference type="Proteomes" id="UP001470230"/>
    </source>
</evidence>
<feature type="domain" description="Myb-like" evidence="5">
    <location>
        <begin position="22"/>
        <end position="73"/>
    </location>
</feature>
<keyword evidence="8" id="KW-1185">Reference proteome</keyword>
<dbReference type="Proteomes" id="UP001470230">
    <property type="component" value="Unassembled WGS sequence"/>
</dbReference>
<evidence type="ECO:0000256" key="4">
    <source>
        <dbReference type="ARBA" id="ARBA00023242"/>
    </source>
</evidence>
<dbReference type="Gene3D" id="1.10.10.60">
    <property type="entry name" value="Homeodomain-like"/>
    <property type="match status" value="2"/>
</dbReference>
<gene>
    <name evidence="7" type="ORF">M9Y10_036754</name>
</gene>
<dbReference type="PROSITE" id="PS51294">
    <property type="entry name" value="HTH_MYB"/>
    <property type="match status" value="2"/>
</dbReference>
<dbReference type="InterPro" id="IPR009057">
    <property type="entry name" value="Homeodomain-like_sf"/>
</dbReference>
<protein>
    <recommendedName>
        <fullName evidence="9">Myb-like DNA-binding domain containing protein</fullName>
    </recommendedName>
</protein>